<dbReference type="AlphaFoldDB" id="I1BH75"/>
<evidence type="ECO:0000313" key="2">
    <source>
        <dbReference type="EMBL" id="EIE75555.1"/>
    </source>
</evidence>
<proteinExistence type="predicted"/>
<protein>
    <submittedName>
        <fullName evidence="2">Uncharacterized protein</fullName>
    </submittedName>
</protein>
<dbReference type="eggNOG" id="ENOG502SJX5">
    <property type="taxonomic scope" value="Eukaryota"/>
</dbReference>
<feature type="compositionally biased region" description="Low complexity" evidence="1">
    <location>
        <begin position="21"/>
        <end position="45"/>
    </location>
</feature>
<name>I1BH75_RHIO9</name>
<reference evidence="2 3" key="1">
    <citation type="journal article" date="2009" name="PLoS Genet.">
        <title>Genomic analysis of the basal lineage fungus Rhizopus oryzae reveals a whole-genome duplication.</title>
        <authorList>
            <person name="Ma L.-J."/>
            <person name="Ibrahim A.S."/>
            <person name="Skory C."/>
            <person name="Grabherr M.G."/>
            <person name="Burger G."/>
            <person name="Butler M."/>
            <person name="Elias M."/>
            <person name="Idnurm A."/>
            <person name="Lang B.F."/>
            <person name="Sone T."/>
            <person name="Abe A."/>
            <person name="Calvo S.E."/>
            <person name="Corrochano L.M."/>
            <person name="Engels R."/>
            <person name="Fu J."/>
            <person name="Hansberg W."/>
            <person name="Kim J.-M."/>
            <person name="Kodira C.D."/>
            <person name="Koehrsen M.J."/>
            <person name="Liu B."/>
            <person name="Miranda-Saavedra D."/>
            <person name="O'Leary S."/>
            <person name="Ortiz-Castellanos L."/>
            <person name="Poulter R."/>
            <person name="Rodriguez-Romero J."/>
            <person name="Ruiz-Herrera J."/>
            <person name="Shen Y.-Q."/>
            <person name="Zeng Q."/>
            <person name="Galagan J."/>
            <person name="Birren B.W."/>
            <person name="Cuomo C.A."/>
            <person name="Wickes B.L."/>
        </authorList>
    </citation>
    <scope>NUCLEOTIDE SEQUENCE [LARGE SCALE GENOMIC DNA]</scope>
    <source>
        <strain evidence="3">RA 99-880 / ATCC MYA-4621 / FGSC 9543 / NRRL 43880</strain>
    </source>
</reference>
<gene>
    <name evidence="2" type="ORF">RO3G_00259</name>
</gene>
<feature type="compositionally biased region" description="Low complexity" evidence="1">
    <location>
        <begin position="340"/>
        <end position="352"/>
    </location>
</feature>
<evidence type="ECO:0000313" key="3">
    <source>
        <dbReference type="Proteomes" id="UP000009138"/>
    </source>
</evidence>
<keyword evidence="3" id="KW-1185">Reference proteome</keyword>
<evidence type="ECO:0000256" key="1">
    <source>
        <dbReference type="SAM" id="MobiDB-lite"/>
    </source>
</evidence>
<dbReference type="RefSeq" id="XP_067510951.1">
    <property type="nucleotide sequence ID" value="XM_067654850.1"/>
</dbReference>
<dbReference type="GeneID" id="93607231"/>
<accession>I1BH75</accession>
<sequence length="362" mass="40821">MSRRVATPINVPSNAPKRARISSSITGSSSTVAPSPSPAPTAVASFDSFEPSRLQGPVGSPAASLASGPTLEAIFAQMQQQEQIQRRQEENQRRQELKIEQLTQLLQQQQQEQQQPPQQQPPQQQPSEVKENKALTSAFILKYYREHLVPRGVTFDLKEVLRYKQNAKVRDLLVAAAKKEPFSAGITVSDMRSMVRNKFNYMVRESKGLTATSEDSTRRSRVYAKLAMRRNAYNAAPEEFEARFPFGKQILMTDWTSEEEDGPEDEHGPVFVVKRPLFRSKAVDEFHAVLQKAWRNSLSKKGTINRTRRVVEYFDKEFPTNLDHEDYPSWAFSSPGLGFSAEASGSSSSAAANPMHNKRRFE</sequence>
<feature type="region of interest" description="Disordered" evidence="1">
    <location>
        <begin position="107"/>
        <end position="130"/>
    </location>
</feature>
<feature type="compositionally biased region" description="Low complexity" evidence="1">
    <location>
        <begin position="107"/>
        <end position="117"/>
    </location>
</feature>
<feature type="region of interest" description="Disordered" evidence="1">
    <location>
        <begin position="340"/>
        <end position="362"/>
    </location>
</feature>
<dbReference type="Proteomes" id="UP000009138">
    <property type="component" value="Unassembled WGS sequence"/>
</dbReference>
<organism evidence="2 3">
    <name type="scientific">Rhizopus delemar (strain RA 99-880 / ATCC MYA-4621 / FGSC 9543 / NRRL 43880)</name>
    <name type="common">Mucormycosis agent</name>
    <name type="synonym">Rhizopus arrhizus var. delemar</name>
    <dbReference type="NCBI Taxonomy" id="246409"/>
    <lineage>
        <taxon>Eukaryota</taxon>
        <taxon>Fungi</taxon>
        <taxon>Fungi incertae sedis</taxon>
        <taxon>Mucoromycota</taxon>
        <taxon>Mucoromycotina</taxon>
        <taxon>Mucoromycetes</taxon>
        <taxon>Mucorales</taxon>
        <taxon>Mucorineae</taxon>
        <taxon>Rhizopodaceae</taxon>
        <taxon>Rhizopus</taxon>
    </lineage>
</organism>
<dbReference type="InParanoid" id="I1BH75"/>
<dbReference type="EMBL" id="CH476732">
    <property type="protein sequence ID" value="EIE75555.1"/>
    <property type="molecule type" value="Genomic_DNA"/>
</dbReference>
<dbReference type="VEuPathDB" id="FungiDB:RO3G_00259"/>
<feature type="region of interest" description="Disordered" evidence="1">
    <location>
        <begin position="1"/>
        <end position="65"/>
    </location>
</feature>